<name>A0A1R1K0T5_ALCXX</name>
<sequence>MLAAVLALSAMFFVPGIVMSDTMTRWAGAHTIVGSLDIGWGLERWLAPTMTWFMVPFAATEHGAVYFLVAQIAYLLLGGVAWMCFSSCQRPWWVVLVFMIPLVFAYASFIVPDVWTLAAILMIVGCFYALEASRKAIALTVFFFSCVVLFGFRQNSLVLLPFVWFFICRLRNAARSIKAGMVALTIAALSVIHFVPPLLGFAGVDSSASAPAWELAGAIRVAKDSGVPLDSSLSLEGIADTDVAASRHSFVTINTLIWGSDAVIPTTVIMNQSSEIKSRWLQMVLRHPGIYLKTKLKIYECMIGLCPGDLSGQMSCMTPWPQLEGRLRTCSSNEFSSNTLSVVNRSQAMLEIPLLPVFWIPLSAAIMFISWKKYSRHDRILIVLAAAYFASFFVFNQAATFRYFFPTYVVFTAYQIRFFLSLPRLLMNLKHSQS</sequence>
<feature type="transmembrane region" description="Helical" evidence="1">
    <location>
        <begin position="405"/>
        <end position="426"/>
    </location>
</feature>
<evidence type="ECO:0000256" key="1">
    <source>
        <dbReference type="SAM" id="Phobius"/>
    </source>
</evidence>
<feature type="transmembrane region" description="Helical" evidence="1">
    <location>
        <begin position="137"/>
        <end position="152"/>
    </location>
</feature>
<dbReference type="EMBL" id="MJMN01000001">
    <property type="protein sequence ID" value="OMG93037.1"/>
    <property type="molecule type" value="Genomic_DNA"/>
</dbReference>
<evidence type="ECO:0008006" key="4">
    <source>
        <dbReference type="Google" id="ProtNLM"/>
    </source>
</evidence>
<feature type="transmembrane region" description="Helical" evidence="1">
    <location>
        <begin position="348"/>
        <end position="368"/>
    </location>
</feature>
<evidence type="ECO:0000313" key="2">
    <source>
        <dbReference type="EMBL" id="OMG93037.1"/>
    </source>
</evidence>
<comment type="caution">
    <text evidence="2">The sequence shown here is derived from an EMBL/GenBank/DDBJ whole genome shotgun (WGS) entry which is preliminary data.</text>
</comment>
<keyword evidence="1" id="KW-0472">Membrane</keyword>
<feature type="transmembrane region" description="Helical" evidence="1">
    <location>
        <begin position="92"/>
        <end position="108"/>
    </location>
</feature>
<keyword evidence="1" id="KW-0812">Transmembrane</keyword>
<dbReference type="AlphaFoldDB" id="A0A1R1K0T5"/>
<feature type="transmembrane region" description="Helical" evidence="1">
    <location>
        <begin position="181"/>
        <end position="204"/>
    </location>
</feature>
<feature type="transmembrane region" description="Helical" evidence="1">
    <location>
        <begin position="64"/>
        <end position="85"/>
    </location>
</feature>
<accession>A0A1R1K0T5</accession>
<evidence type="ECO:0000313" key="3">
    <source>
        <dbReference type="Proteomes" id="UP000187251"/>
    </source>
</evidence>
<reference evidence="2 3" key="1">
    <citation type="submission" date="2016-09" db="EMBL/GenBank/DDBJ databases">
        <title>Phylogenomics of Achromobacter.</title>
        <authorList>
            <person name="Jeukens J."/>
            <person name="Freschi L."/>
            <person name="Vincent A.T."/>
            <person name="Emond-Rheault J.-G."/>
            <person name="Kukavica-Ibrulj I."/>
            <person name="Charette S.J."/>
            <person name="Levesque R.C."/>
        </authorList>
    </citation>
    <scope>NUCLEOTIDE SEQUENCE [LARGE SCALE GENOMIC DNA]</scope>
    <source>
        <strain evidence="2 3">AUS488</strain>
    </source>
</reference>
<gene>
    <name evidence="2" type="ORF">BIZ92_01520</name>
</gene>
<protein>
    <recommendedName>
        <fullName evidence="4">Glycosyltransferase RgtA/B/C/D-like domain-containing protein</fullName>
    </recommendedName>
</protein>
<keyword evidence="1" id="KW-1133">Transmembrane helix</keyword>
<feature type="transmembrane region" description="Helical" evidence="1">
    <location>
        <begin position="380"/>
        <end position="399"/>
    </location>
</feature>
<proteinExistence type="predicted"/>
<dbReference type="Proteomes" id="UP000187251">
    <property type="component" value="Unassembled WGS sequence"/>
</dbReference>
<organism evidence="2 3">
    <name type="scientific">Alcaligenes xylosoxydans xylosoxydans</name>
    <name type="common">Achromobacter xylosoxidans</name>
    <dbReference type="NCBI Taxonomy" id="85698"/>
    <lineage>
        <taxon>Bacteria</taxon>
        <taxon>Pseudomonadati</taxon>
        <taxon>Pseudomonadota</taxon>
        <taxon>Betaproteobacteria</taxon>
        <taxon>Burkholderiales</taxon>
        <taxon>Alcaligenaceae</taxon>
        <taxon>Achromobacter</taxon>
    </lineage>
</organism>